<feature type="compositionally biased region" description="Basic and acidic residues" evidence="1">
    <location>
        <begin position="56"/>
        <end position="65"/>
    </location>
</feature>
<feature type="region of interest" description="Disordered" evidence="1">
    <location>
        <begin position="1"/>
        <end position="156"/>
    </location>
</feature>
<reference evidence="2 3" key="1">
    <citation type="submission" date="2018-06" db="EMBL/GenBank/DDBJ databases">
        <title>Complete Genomes of Monosporascus.</title>
        <authorList>
            <person name="Robinson A.J."/>
            <person name="Natvig D.O."/>
        </authorList>
    </citation>
    <scope>NUCLEOTIDE SEQUENCE [LARGE SCALE GENOMIC DNA]</scope>
    <source>
        <strain evidence="2 3">CBS 110550</strain>
    </source>
</reference>
<dbReference type="STRING" id="155417.A0A4Q4TBP5"/>
<feature type="compositionally biased region" description="Polar residues" evidence="1">
    <location>
        <begin position="143"/>
        <end position="152"/>
    </location>
</feature>
<evidence type="ECO:0008006" key="4">
    <source>
        <dbReference type="Google" id="ProtNLM"/>
    </source>
</evidence>
<sequence length="268" mass="30835">MPYPDAATYKGGESEVEPADRKLGLRRKRKAVRRPSHGPYSASFDNDSDSDSYGNPRDDSDEKDYQPPIESSKGEQDKEEDDNGVRPTPRKRSKIDSPTHATLNNTFAQRLRPRGHISQTRKFQTPARGRKRSRRQTIPSPPSSHTSNNDQGSMEPDFAKFEEWPLENAYLKRVTENLVTTFQLQFSWDSCTKNGHETRNRRDPPKSRGVAFTEEEDDLLIKLKRQELSWQETYEQFTENFPGRSKGTLQVRYCTKLKGRRANKVGSP</sequence>
<name>A0A4Q4TBP5_9PEZI</name>
<evidence type="ECO:0000256" key="1">
    <source>
        <dbReference type="SAM" id="MobiDB-lite"/>
    </source>
</evidence>
<protein>
    <recommendedName>
        <fullName evidence="4">Myb-like domain-containing protein</fullName>
    </recommendedName>
</protein>
<dbReference type="Proteomes" id="UP000293360">
    <property type="component" value="Unassembled WGS sequence"/>
</dbReference>
<dbReference type="OrthoDB" id="5095449at2759"/>
<dbReference type="AlphaFoldDB" id="A0A4Q4TBP5"/>
<feature type="compositionally biased region" description="Polar residues" evidence="1">
    <location>
        <begin position="99"/>
        <end position="108"/>
    </location>
</feature>
<proteinExistence type="predicted"/>
<accession>A0A4Q4TBP5</accession>
<gene>
    <name evidence="2" type="ORF">DL764_004675</name>
</gene>
<evidence type="ECO:0000313" key="2">
    <source>
        <dbReference type="EMBL" id="RYP04081.1"/>
    </source>
</evidence>
<evidence type="ECO:0000313" key="3">
    <source>
        <dbReference type="Proteomes" id="UP000293360"/>
    </source>
</evidence>
<feature type="compositionally biased region" description="Basic residues" evidence="1">
    <location>
        <begin position="24"/>
        <end position="36"/>
    </location>
</feature>
<organism evidence="2 3">
    <name type="scientific">Monosporascus ibericus</name>
    <dbReference type="NCBI Taxonomy" id="155417"/>
    <lineage>
        <taxon>Eukaryota</taxon>
        <taxon>Fungi</taxon>
        <taxon>Dikarya</taxon>
        <taxon>Ascomycota</taxon>
        <taxon>Pezizomycotina</taxon>
        <taxon>Sordariomycetes</taxon>
        <taxon>Xylariomycetidae</taxon>
        <taxon>Xylariales</taxon>
        <taxon>Xylariales incertae sedis</taxon>
        <taxon>Monosporascus</taxon>
    </lineage>
</organism>
<keyword evidence="3" id="KW-1185">Reference proteome</keyword>
<dbReference type="EMBL" id="QJNU01000228">
    <property type="protein sequence ID" value="RYP04081.1"/>
    <property type="molecule type" value="Genomic_DNA"/>
</dbReference>
<comment type="caution">
    <text evidence="2">The sequence shown here is derived from an EMBL/GenBank/DDBJ whole genome shotgun (WGS) entry which is preliminary data.</text>
</comment>